<feature type="compositionally biased region" description="Polar residues" evidence="2">
    <location>
        <begin position="488"/>
        <end position="497"/>
    </location>
</feature>
<dbReference type="Proteomes" id="UP000501467">
    <property type="component" value="Chromosome"/>
</dbReference>
<dbReference type="Pfam" id="PF03237">
    <property type="entry name" value="Terminase_6N"/>
    <property type="match status" value="1"/>
</dbReference>
<accession>A0AAP9ND20</accession>
<protein>
    <submittedName>
        <fullName evidence="4">Phage terminase large subunit</fullName>
    </submittedName>
</protein>
<dbReference type="NCBIfam" id="TIGR01630">
    <property type="entry name" value="psiM2_ORF9"/>
    <property type="match status" value="1"/>
</dbReference>
<reference evidence="4 5" key="1">
    <citation type="submission" date="2020-05" db="EMBL/GenBank/DDBJ databases">
        <title>FDA dAtabase for Regulatory Grade micrObial Sequences (FDA-ARGOS): Supporting development and validation of Infectious Disease Dx tests.</title>
        <authorList>
            <person name="Bojja K."/>
            <person name="Kessler A."/>
            <person name="Tallon L."/>
            <person name="Sadzewicz L."/>
            <person name="Zhao X."/>
            <person name="Vavikolanu K."/>
            <person name="Mehta A."/>
            <person name="Aluvathingal J."/>
            <person name="Nadendla S."/>
            <person name="Myers T."/>
            <person name="Yan Y."/>
            <person name="Sichtig H."/>
        </authorList>
    </citation>
    <scope>NUCLEOTIDE SEQUENCE [LARGE SCALE GENOMIC DNA]</scope>
    <source>
        <strain evidence="4 5">FDAARGOS_763</strain>
    </source>
</reference>
<sequence>MKAAKANKGNRVSRREKLQYFKALRERLIRQSRTNLLSFTSSTMQTFKPADFHRRYYKVLNDFAEGKIKKLMVFMPPQHGKSEGSTRRLPSYVLGRKPDTKIAVVSYNAPKARKFNREIQRVIDSPEYHEIFPDTCLNSSNVTTIAGSWLRNADEFEIVGRRGSVKTVGVGGPLTGEPVDMLIMDDIYKDAKSAWSPVVREAIEDWYDTVAETRLHNDSQQLIVFTRWHEHDLAGRLLEQQGRYSEDNPDGWVVVVYQAIKVGAPSEYDPREEGEALWPERHNLAKLQSTRKRNPHVFESLYQQDPKPIEGLMYENPFNEYEVIPYCKRMIRKNYTDTADEGKDFLCSICYVETEAGNYVLDVLYTQKGMEYTEPKTAEMLSKHNIQEAVIESNNGGRGFARNVGTQCRIMGNNKTKIKWFHQKDNKAIRIYQHSAAVQNLLYFPKGWEHMWPEFYKAITNYMKVGKNDHDDAPDALTGTVEKRKGSKQQSLGGLFA</sequence>
<dbReference type="EMBL" id="CP054003">
    <property type="protein sequence ID" value="QKH85273.1"/>
    <property type="molecule type" value="Genomic_DNA"/>
</dbReference>
<keyword evidence="1" id="KW-1188">Viral release from host cell</keyword>
<name>A0AAP9ND20_BACFG</name>
<dbReference type="InterPro" id="IPR027417">
    <property type="entry name" value="P-loop_NTPase"/>
</dbReference>
<feature type="domain" description="Terminase large subunit gp17-like C-terminal" evidence="3">
    <location>
        <begin position="337"/>
        <end position="478"/>
    </location>
</feature>
<evidence type="ECO:0000313" key="4">
    <source>
        <dbReference type="EMBL" id="QKH85273.1"/>
    </source>
</evidence>
<dbReference type="Gene3D" id="3.40.50.300">
    <property type="entry name" value="P-loop containing nucleotide triphosphate hydrolases"/>
    <property type="match status" value="1"/>
</dbReference>
<evidence type="ECO:0000259" key="3">
    <source>
        <dbReference type="Pfam" id="PF17289"/>
    </source>
</evidence>
<evidence type="ECO:0000256" key="2">
    <source>
        <dbReference type="SAM" id="MobiDB-lite"/>
    </source>
</evidence>
<dbReference type="AlphaFoldDB" id="A0AAP9ND20"/>
<dbReference type="Pfam" id="PF17289">
    <property type="entry name" value="Terminase_6C"/>
    <property type="match status" value="1"/>
</dbReference>
<feature type="region of interest" description="Disordered" evidence="2">
    <location>
        <begin position="474"/>
        <end position="497"/>
    </location>
</feature>
<dbReference type="InterPro" id="IPR035421">
    <property type="entry name" value="Terminase_6C"/>
</dbReference>
<gene>
    <name evidence="4" type="primary">terL</name>
    <name evidence="4" type="ORF">FOC69_13200</name>
</gene>
<evidence type="ECO:0000256" key="1">
    <source>
        <dbReference type="ARBA" id="ARBA00022612"/>
    </source>
</evidence>
<organism evidence="4 5">
    <name type="scientific">Bacteroides fragilis</name>
    <dbReference type="NCBI Taxonomy" id="817"/>
    <lineage>
        <taxon>Bacteria</taxon>
        <taxon>Pseudomonadati</taxon>
        <taxon>Bacteroidota</taxon>
        <taxon>Bacteroidia</taxon>
        <taxon>Bacteroidales</taxon>
        <taxon>Bacteroidaceae</taxon>
        <taxon>Bacteroides</taxon>
    </lineage>
</organism>
<dbReference type="RefSeq" id="WP_080546243.1">
    <property type="nucleotide sequence ID" value="NZ_CP054003.1"/>
</dbReference>
<proteinExistence type="predicted"/>
<evidence type="ECO:0000313" key="5">
    <source>
        <dbReference type="Proteomes" id="UP000501467"/>
    </source>
</evidence>
<dbReference type="InterPro" id="IPR006517">
    <property type="entry name" value="Phage_terminase_lsu-like_C"/>
</dbReference>